<dbReference type="Proteomes" id="UP000218811">
    <property type="component" value="Unassembled WGS sequence"/>
</dbReference>
<dbReference type="EMBL" id="KB468168">
    <property type="protein sequence ID" value="PCH44923.1"/>
    <property type="molecule type" value="Genomic_DNA"/>
</dbReference>
<evidence type="ECO:0000313" key="1">
    <source>
        <dbReference type="EMBL" id="PCH44923.1"/>
    </source>
</evidence>
<protein>
    <submittedName>
        <fullName evidence="1">Uncharacterized protein</fullName>
    </submittedName>
</protein>
<gene>
    <name evidence="1" type="ORF">WOLCODRAFT_165498</name>
</gene>
<dbReference type="OrthoDB" id="5396786at2759"/>
<dbReference type="AlphaFoldDB" id="A0A2H3JY53"/>
<name>A0A2H3JY53_WOLCO</name>
<dbReference type="SUPFAM" id="SSF48371">
    <property type="entry name" value="ARM repeat"/>
    <property type="match status" value="1"/>
</dbReference>
<dbReference type="InterPro" id="IPR013877">
    <property type="entry name" value="YAP-bd/ALF4/Glomulin"/>
</dbReference>
<sequence>MSQSDFSVRLRQELSLPETYPVDEDASVALTSLIVSAARDQNPICNLRQLVDIITRIGGMSYLDALTLLPILLPHSRDGTEELLSLIGTECSGKEVIMAVQESLERLSVQNSSGDYADDEEEYTPAILQCSRAMWLYSDAIPRIPLHKKTTRDIVKPLLPELQSVIAQAGPDASASEGRALIRSASRLVTILSDLDKEQTDNDASGESAMRDLLASFLMSILETCTNDTGSKLASSAFEKHFPRLIIDPSAGAPASSDDIISQAWEALESLGLSFADMESKPSLGTFVLLAHTSYPFTMRSLASFFPIILTAIQANVALDEVISVLISTLVPLYSQTPRPEMQPNLIIPLAHVLPPLASVHPDPSTRLQIFRLFSVVLSLTPSPLRLQLLQGLLTDQDSSPQMRIATVGLVKDAVLEALAKPMGSADRNRDVFASRMFLQLLSPILWQLDPPDLFDSYNLSLSDFLETAEPLRLVECLALYYVLVNRDVQNGTGVRDKDNLRNIRRTLLDPLRRQFDRWDANTDAVSNHESYMQLGILEMWLERVNDISTTLVDT</sequence>
<keyword evidence="2" id="KW-1185">Reference proteome</keyword>
<dbReference type="OMA" id="YPQMRVA"/>
<proteinExistence type="predicted"/>
<dbReference type="InterPro" id="IPR016024">
    <property type="entry name" value="ARM-type_fold"/>
</dbReference>
<dbReference type="STRING" id="742152.A0A2H3JY53"/>
<dbReference type="GO" id="GO:0055105">
    <property type="term" value="F:ubiquitin-protein transferase inhibitor activity"/>
    <property type="evidence" value="ECO:0007669"/>
    <property type="project" value="TreeGrafter"/>
</dbReference>
<organism evidence="1 2">
    <name type="scientific">Wolfiporia cocos (strain MD-104)</name>
    <name type="common">Brown rot fungus</name>
    <dbReference type="NCBI Taxonomy" id="742152"/>
    <lineage>
        <taxon>Eukaryota</taxon>
        <taxon>Fungi</taxon>
        <taxon>Dikarya</taxon>
        <taxon>Basidiomycota</taxon>
        <taxon>Agaricomycotina</taxon>
        <taxon>Agaricomycetes</taxon>
        <taxon>Polyporales</taxon>
        <taxon>Phaeolaceae</taxon>
        <taxon>Wolfiporia</taxon>
    </lineage>
</organism>
<dbReference type="GO" id="GO:0005737">
    <property type="term" value="C:cytoplasm"/>
    <property type="evidence" value="ECO:0007669"/>
    <property type="project" value="TreeGrafter"/>
</dbReference>
<evidence type="ECO:0000313" key="2">
    <source>
        <dbReference type="Proteomes" id="UP000218811"/>
    </source>
</evidence>
<dbReference type="Pfam" id="PF08568">
    <property type="entry name" value="Kinetochor_Ybp2"/>
    <property type="match status" value="1"/>
</dbReference>
<reference evidence="1 2" key="1">
    <citation type="journal article" date="2012" name="Science">
        <title>The Paleozoic origin of enzymatic lignin decomposition reconstructed from 31 fungal genomes.</title>
        <authorList>
            <person name="Floudas D."/>
            <person name="Binder M."/>
            <person name="Riley R."/>
            <person name="Barry K."/>
            <person name="Blanchette R.A."/>
            <person name="Henrissat B."/>
            <person name="Martinez A.T."/>
            <person name="Otillar R."/>
            <person name="Spatafora J.W."/>
            <person name="Yadav J.S."/>
            <person name="Aerts A."/>
            <person name="Benoit I."/>
            <person name="Boyd A."/>
            <person name="Carlson A."/>
            <person name="Copeland A."/>
            <person name="Coutinho P.M."/>
            <person name="de Vries R.P."/>
            <person name="Ferreira P."/>
            <person name="Findley K."/>
            <person name="Foster B."/>
            <person name="Gaskell J."/>
            <person name="Glotzer D."/>
            <person name="Gorecki P."/>
            <person name="Heitman J."/>
            <person name="Hesse C."/>
            <person name="Hori C."/>
            <person name="Igarashi K."/>
            <person name="Jurgens J.A."/>
            <person name="Kallen N."/>
            <person name="Kersten P."/>
            <person name="Kohler A."/>
            <person name="Kuees U."/>
            <person name="Kumar T.K.A."/>
            <person name="Kuo A."/>
            <person name="LaButti K."/>
            <person name="Larrondo L.F."/>
            <person name="Lindquist E."/>
            <person name="Ling A."/>
            <person name="Lombard V."/>
            <person name="Lucas S."/>
            <person name="Lundell T."/>
            <person name="Martin R."/>
            <person name="McLaughlin D.J."/>
            <person name="Morgenstern I."/>
            <person name="Morin E."/>
            <person name="Murat C."/>
            <person name="Nagy L.G."/>
            <person name="Nolan M."/>
            <person name="Ohm R.A."/>
            <person name="Patyshakuliyeva A."/>
            <person name="Rokas A."/>
            <person name="Ruiz-Duenas F.J."/>
            <person name="Sabat G."/>
            <person name="Salamov A."/>
            <person name="Samejima M."/>
            <person name="Schmutz J."/>
            <person name="Slot J.C."/>
            <person name="St John F."/>
            <person name="Stenlid J."/>
            <person name="Sun H."/>
            <person name="Sun S."/>
            <person name="Syed K."/>
            <person name="Tsang A."/>
            <person name="Wiebenga A."/>
            <person name="Young D."/>
            <person name="Pisabarro A."/>
            <person name="Eastwood D.C."/>
            <person name="Martin F."/>
            <person name="Cullen D."/>
            <person name="Grigoriev I.V."/>
            <person name="Hibbett D.S."/>
        </authorList>
    </citation>
    <scope>NUCLEOTIDE SEQUENCE [LARGE SCALE GENOMIC DNA]</scope>
    <source>
        <strain evidence="1 2">MD-104</strain>
    </source>
</reference>
<dbReference type="PANTHER" id="PTHR15430:SF1">
    <property type="entry name" value="GLOMULIN"/>
    <property type="match status" value="1"/>
</dbReference>
<dbReference type="InterPro" id="IPR019516">
    <property type="entry name" value="Glomulin/ALF4"/>
</dbReference>
<accession>A0A2H3JY53</accession>
<dbReference type="PANTHER" id="PTHR15430">
    <property type="entry name" value="GLOMULIN"/>
    <property type="match status" value="1"/>
</dbReference>